<accession>A0A3G6JNH9</accession>
<keyword evidence="1" id="KW-0812">Transmembrane</keyword>
<evidence type="ECO:0000313" key="3">
    <source>
        <dbReference type="EMBL" id="AZA18170.1"/>
    </source>
</evidence>
<dbReference type="EMBL" id="CP029252">
    <property type="protein sequence ID" value="AZA23510.1"/>
    <property type="molecule type" value="Genomic_DNA"/>
</dbReference>
<evidence type="ECO:0000256" key="1">
    <source>
        <dbReference type="SAM" id="Phobius"/>
    </source>
</evidence>
<keyword evidence="1" id="KW-0472">Membrane</keyword>
<gene>
    <name evidence="5" type="ORF">DF198_05285</name>
    <name evidence="2" type="ORF">DQL92_05280</name>
    <name evidence="3" type="ORF">DQL92_05380</name>
    <name evidence="4" type="ORF">DQL92_05480</name>
</gene>
<feature type="transmembrane region" description="Helical" evidence="1">
    <location>
        <begin position="224"/>
        <end position="241"/>
    </location>
</feature>
<feature type="transmembrane region" description="Helical" evidence="1">
    <location>
        <begin position="144"/>
        <end position="168"/>
    </location>
</feature>
<proteinExistence type="predicted"/>
<evidence type="ECO:0008006" key="6">
    <source>
        <dbReference type="Google" id="ProtNLM"/>
    </source>
</evidence>
<feature type="transmembrane region" description="Helical" evidence="1">
    <location>
        <begin position="290"/>
        <end position="311"/>
    </location>
</feature>
<reference evidence="4" key="1">
    <citation type="submission" date="2018-07" db="EMBL/GenBank/DDBJ databases">
        <authorList>
            <person name="Somerville V."/>
        </authorList>
    </citation>
    <scope>NUCLEOTIDE SEQUENCE</scope>
    <source>
        <strain evidence="5">NWC_1_1</strain>
        <strain evidence="4">NWC_2_1</strain>
    </source>
</reference>
<evidence type="ECO:0000313" key="2">
    <source>
        <dbReference type="EMBL" id="AZA18159.1"/>
    </source>
</evidence>
<feature type="transmembrane region" description="Helical" evidence="1">
    <location>
        <begin position="175"/>
        <end position="191"/>
    </location>
</feature>
<feature type="transmembrane region" description="Helical" evidence="1">
    <location>
        <begin position="197"/>
        <end position="212"/>
    </location>
</feature>
<keyword evidence="1" id="KW-1133">Transmembrane helix</keyword>
<feature type="transmembrane region" description="Helical" evidence="1">
    <location>
        <begin position="323"/>
        <end position="350"/>
    </location>
</feature>
<dbReference type="AlphaFoldDB" id="A0A3G6JNH9"/>
<dbReference type="EMBL" id="CP031021">
    <property type="protein sequence ID" value="AZA18159.1"/>
    <property type="molecule type" value="Genomic_DNA"/>
</dbReference>
<dbReference type="EMBL" id="CP031021">
    <property type="protein sequence ID" value="AZA18180.1"/>
    <property type="molecule type" value="Genomic_DNA"/>
</dbReference>
<dbReference type="EMBL" id="CP031021">
    <property type="protein sequence ID" value="AZA18170.1"/>
    <property type="molecule type" value="Genomic_DNA"/>
</dbReference>
<organism evidence="4">
    <name type="scientific">Streptococcus thermophilus</name>
    <dbReference type="NCBI Taxonomy" id="1308"/>
    <lineage>
        <taxon>Bacteria</taxon>
        <taxon>Bacillati</taxon>
        <taxon>Bacillota</taxon>
        <taxon>Bacilli</taxon>
        <taxon>Lactobacillales</taxon>
        <taxon>Streptococcaceae</taxon>
        <taxon>Streptococcus</taxon>
    </lineage>
</organism>
<protein>
    <recommendedName>
        <fullName evidence="6">Polysaccharide polymerase</fullName>
    </recommendedName>
</protein>
<name>A0A3G6JNH9_STRTR</name>
<evidence type="ECO:0000313" key="4">
    <source>
        <dbReference type="EMBL" id="AZA18180.1"/>
    </source>
</evidence>
<feature type="transmembrane region" description="Helical" evidence="1">
    <location>
        <begin position="56"/>
        <end position="73"/>
    </location>
</feature>
<evidence type="ECO:0000313" key="5">
    <source>
        <dbReference type="EMBL" id="AZA23510.1"/>
    </source>
</evidence>
<feature type="transmembrane region" description="Helical" evidence="1">
    <location>
        <begin position="106"/>
        <end position="124"/>
    </location>
</feature>
<sequence>MNKITMTREMRVVALCIVILEYLNNTGLIASSVYSFSMASIILLSYILFCKKREGFSLKEIIVLLISFIFVVLNRNASNFSLGLMCILYFMLSKSEIDLKKVMKTFFVTSSVCFILTILLYLIMSLNKSSDMIMWRGDAFINRMSLGFIQPNFAMISFLGVAIALLYLSTERQRITIIFIAILTFIIFYFTQSRTSGYILFFILSILFVSSKKTKKQVSNFEKWSITVLPLILLIISYSLLKLPINQHLNNLLSGRLSLYQEIYSTFGIHLIGNNDVKNTMLDSAYLQSLLAKGILFTLFLFVTFFFIFFLKRKTQTRLQSLVIMMYFLIAFTETSFFRFVILFPVLMVIMDQKEANKVIEKVA</sequence>